<dbReference type="GO" id="GO:0052757">
    <property type="term" value="F:chondroitin hydrolase activity"/>
    <property type="evidence" value="ECO:0007669"/>
    <property type="project" value="TreeGrafter"/>
</dbReference>
<evidence type="ECO:0000313" key="5">
    <source>
        <dbReference type="EMBL" id="GKX31019.1"/>
    </source>
</evidence>
<dbReference type="Proteomes" id="UP001144256">
    <property type="component" value="Unassembled WGS sequence"/>
</dbReference>
<dbReference type="RefSeq" id="WP_281817657.1">
    <property type="nucleotide sequence ID" value="NZ_BRLB01000013.1"/>
</dbReference>
<dbReference type="InterPro" id="IPR010905">
    <property type="entry name" value="Glyco_hydro_88"/>
</dbReference>
<feature type="binding site" evidence="4">
    <location>
        <position position="152"/>
    </location>
    <ligand>
        <name>substrate</name>
    </ligand>
</feature>
<dbReference type="InterPro" id="IPR008928">
    <property type="entry name" value="6-hairpin_glycosidase_sf"/>
</dbReference>
<proteinExistence type="inferred from homology"/>
<organism evidence="5 6">
    <name type="scientific">Vallitalea longa</name>
    <dbReference type="NCBI Taxonomy" id="2936439"/>
    <lineage>
        <taxon>Bacteria</taxon>
        <taxon>Bacillati</taxon>
        <taxon>Bacillota</taxon>
        <taxon>Clostridia</taxon>
        <taxon>Lachnospirales</taxon>
        <taxon>Vallitaleaceae</taxon>
        <taxon>Vallitalea</taxon>
    </lineage>
</organism>
<dbReference type="AlphaFoldDB" id="A0A9W5YDF0"/>
<keyword evidence="6" id="KW-1185">Reference proteome</keyword>
<evidence type="ECO:0000256" key="1">
    <source>
        <dbReference type="ARBA" id="ARBA00022801"/>
    </source>
</evidence>
<dbReference type="EMBL" id="BRLB01000013">
    <property type="protein sequence ID" value="GKX31019.1"/>
    <property type="molecule type" value="Genomic_DNA"/>
</dbReference>
<dbReference type="InterPro" id="IPR052369">
    <property type="entry name" value="UG_Glycosaminoglycan_Hydrolase"/>
</dbReference>
<keyword evidence="1 5" id="KW-0378">Hydrolase</keyword>
<protein>
    <submittedName>
        <fullName evidence="5">Glucuronyl hydrolase</fullName>
    </submittedName>
</protein>
<dbReference type="Gene3D" id="1.50.10.10">
    <property type="match status" value="1"/>
</dbReference>
<feature type="binding site" evidence="4">
    <location>
        <position position="223"/>
    </location>
    <ligand>
        <name>substrate</name>
    </ligand>
</feature>
<feature type="active site" description="Nucleophile" evidence="3">
    <location>
        <position position="95"/>
    </location>
</feature>
<feature type="active site" description="Proton donor" evidence="3">
    <location>
        <position position="152"/>
    </location>
</feature>
<accession>A0A9W5YDF0</accession>
<name>A0A9W5YDF0_9FIRM</name>
<dbReference type="GO" id="GO:0000272">
    <property type="term" value="P:polysaccharide catabolic process"/>
    <property type="evidence" value="ECO:0007669"/>
    <property type="project" value="TreeGrafter"/>
</dbReference>
<dbReference type="InterPro" id="IPR012341">
    <property type="entry name" value="6hp_glycosidase-like_sf"/>
</dbReference>
<evidence type="ECO:0000313" key="6">
    <source>
        <dbReference type="Proteomes" id="UP001144256"/>
    </source>
</evidence>
<evidence type="ECO:0000256" key="3">
    <source>
        <dbReference type="PIRSR" id="PIRSR610905-1"/>
    </source>
</evidence>
<dbReference type="Pfam" id="PF07470">
    <property type="entry name" value="Glyco_hydro_88"/>
    <property type="match status" value="1"/>
</dbReference>
<dbReference type="PANTHER" id="PTHR36845:SF1">
    <property type="entry name" value="HYDROLASE, PUTATIVE (AFU_ORTHOLOGUE AFUA_7G05090)-RELATED"/>
    <property type="match status" value="1"/>
</dbReference>
<gene>
    <name evidence="5" type="ORF">SH1V18_34990</name>
</gene>
<evidence type="ECO:0000256" key="2">
    <source>
        <dbReference type="ARBA" id="ARBA00038358"/>
    </source>
</evidence>
<comment type="caution">
    <text evidence="5">The sequence shown here is derived from an EMBL/GenBank/DDBJ whole genome shotgun (WGS) entry which is preliminary data.</text>
</comment>
<sequence length="372" mass="43544">MNLYKKLDRALDLARKQLTQQVNSWDKLEKTNNKTLFPFVTRNGKWIWDDKWSNGFLPGQLWLLYSIDMNEFWHEYADMFTRAIEYYKNKGDFQDIGYLFIFSYINGYKETGEPYYRQVALEVANNLFESLTPQGYLKCSWLKNGECYQGIDEFMNIGIWLWAYKETNDNRYKSTVEKCINKMIDTMISDDGKTCEYVKFNSNGEVVEIYNKNAESNNSVWSRGHSWAIYGLVQAFLYTDNRSYLEIIDRLTSFYVDNTGKDGVPYWDLLITDELEIKDSSAASIAASAFVQLSIGLKEINEKQKYYNLASRLLNILISEKYMTFGQENHEGILIHASTPKKVTFTQGESQVWGDYFLLEAITSMRRMNYGN</sequence>
<dbReference type="SUPFAM" id="SSF48208">
    <property type="entry name" value="Six-hairpin glycosidases"/>
    <property type="match status" value="1"/>
</dbReference>
<comment type="similarity">
    <text evidence="2">Belongs to the glycosyl hydrolase 88 family.</text>
</comment>
<feature type="binding site" evidence="4">
    <location>
        <position position="95"/>
    </location>
    <ligand>
        <name>substrate</name>
    </ligand>
</feature>
<reference evidence="5" key="1">
    <citation type="submission" date="2022-06" db="EMBL/GenBank/DDBJ databases">
        <title>Vallitalea longa sp. nov., an anaerobic bacterium isolated from marine sediment.</title>
        <authorList>
            <person name="Hirano S."/>
            <person name="Terahara T."/>
            <person name="Mori K."/>
            <person name="Hamada M."/>
            <person name="Matsumoto R."/>
            <person name="Kobayashi T."/>
        </authorList>
    </citation>
    <scope>NUCLEOTIDE SEQUENCE</scope>
    <source>
        <strain evidence="5">SH18-1</strain>
    </source>
</reference>
<evidence type="ECO:0000256" key="4">
    <source>
        <dbReference type="PIRSR" id="PIRSR610905-2"/>
    </source>
</evidence>
<dbReference type="PANTHER" id="PTHR36845">
    <property type="entry name" value="HYDROLASE, PUTATIVE (AFU_ORTHOLOGUE AFUA_7G05090)-RELATED"/>
    <property type="match status" value="1"/>
</dbReference>
<feature type="binding site" evidence="4">
    <location>
        <position position="227"/>
    </location>
    <ligand>
        <name>substrate</name>
    </ligand>
</feature>